<dbReference type="GO" id="GO:0005886">
    <property type="term" value="C:plasma membrane"/>
    <property type="evidence" value="ECO:0007669"/>
    <property type="project" value="TreeGrafter"/>
</dbReference>
<dbReference type="EC" id="2.7.13.3" evidence="2"/>
<accession>A0A5J4L5R1</accession>
<comment type="catalytic activity">
    <reaction evidence="1">
        <text>ATP + protein L-histidine = ADP + protein N-phospho-L-histidine.</text>
        <dbReference type="EC" id="2.7.13.3"/>
    </reaction>
</comment>
<dbReference type="Gene3D" id="6.10.340.10">
    <property type="match status" value="1"/>
</dbReference>
<dbReference type="Gene3D" id="3.30.565.10">
    <property type="entry name" value="Histidine kinase-like ATPase, C-terminal domain"/>
    <property type="match status" value="1"/>
</dbReference>
<evidence type="ECO:0000256" key="4">
    <source>
        <dbReference type="ARBA" id="ARBA00022679"/>
    </source>
</evidence>
<keyword evidence="6" id="KW-0472">Membrane</keyword>
<gene>
    <name evidence="9" type="ORF">A45J_1980</name>
</gene>
<dbReference type="GO" id="GO:0000155">
    <property type="term" value="F:phosphorelay sensor kinase activity"/>
    <property type="evidence" value="ECO:0007669"/>
    <property type="project" value="TreeGrafter"/>
</dbReference>
<dbReference type="PANTHER" id="PTHR43047:SF72">
    <property type="entry name" value="OSMOSENSING HISTIDINE PROTEIN KINASE SLN1"/>
    <property type="match status" value="1"/>
</dbReference>
<keyword evidence="6" id="KW-1133">Transmembrane helix</keyword>
<name>A0A5J4L5R1_9ZZZZ</name>
<evidence type="ECO:0000256" key="2">
    <source>
        <dbReference type="ARBA" id="ARBA00012438"/>
    </source>
</evidence>
<dbReference type="SMART" id="SM00387">
    <property type="entry name" value="HATPase_c"/>
    <property type="match status" value="1"/>
</dbReference>
<dbReference type="AlphaFoldDB" id="A0A5J4L5R1"/>
<dbReference type="InterPro" id="IPR036890">
    <property type="entry name" value="HATPase_C_sf"/>
</dbReference>
<dbReference type="InterPro" id="IPR003594">
    <property type="entry name" value="HATPase_dom"/>
</dbReference>
<keyword evidence="3" id="KW-0597">Phosphoprotein</keyword>
<dbReference type="InterPro" id="IPR005467">
    <property type="entry name" value="His_kinase_dom"/>
</dbReference>
<keyword evidence="4" id="KW-0808">Transferase</keyword>
<proteinExistence type="predicted"/>
<dbReference type="Pfam" id="PF02518">
    <property type="entry name" value="HATPase_c"/>
    <property type="match status" value="1"/>
</dbReference>
<organism evidence="9">
    <name type="scientific">hot springs metagenome</name>
    <dbReference type="NCBI Taxonomy" id="433727"/>
    <lineage>
        <taxon>unclassified sequences</taxon>
        <taxon>metagenomes</taxon>
        <taxon>ecological metagenomes</taxon>
    </lineage>
</organism>
<keyword evidence="5" id="KW-0418">Kinase</keyword>
<comment type="caution">
    <text evidence="9">The sequence shown here is derived from an EMBL/GenBank/DDBJ whole genome shotgun (WGS) entry which is preliminary data.</text>
</comment>
<evidence type="ECO:0000256" key="5">
    <source>
        <dbReference type="ARBA" id="ARBA00022777"/>
    </source>
</evidence>
<dbReference type="PANTHER" id="PTHR43047">
    <property type="entry name" value="TWO-COMPONENT HISTIDINE PROTEIN KINASE"/>
    <property type="match status" value="1"/>
</dbReference>
<evidence type="ECO:0000313" key="9">
    <source>
        <dbReference type="EMBL" id="GER94220.1"/>
    </source>
</evidence>
<dbReference type="SMART" id="SM00304">
    <property type="entry name" value="HAMP"/>
    <property type="match status" value="1"/>
</dbReference>
<dbReference type="SUPFAM" id="SSF158472">
    <property type="entry name" value="HAMP domain-like"/>
    <property type="match status" value="1"/>
</dbReference>
<evidence type="ECO:0000256" key="3">
    <source>
        <dbReference type="ARBA" id="ARBA00022553"/>
    </source>
</evidence>
<feature type="transmembrane region" description="Helical" evidence="6">
    <location>
        <begin position="15"/>
        <end position="36"/>
    </location>
</feature>
<reference evidence="9" key="1">
    <citation type="submission" date="2019-10" db="EMBL/GenBank/DDBJ databases">
        <title>Metagenomic sequencing of thiosulfate-disproportionating enrichment culture.</title>
        <authorList>
            <person name="Umezawa K."/>
            <person name="Kojima H."/>
            <person name="Fukui M."/>
        </authorList>
    </citation>
    <scope>NUCLEOTIDE SEQUENCE</scope>
    <source>
        <strain evidence="9">45J</strain>
    </source>
</reference>
<feature type="domain" description="Histidine kinase" evidence="7">
    <location>
        <begin position="385"/>
        <end position="548"/>
    </location>
</feature>
<feature type="domain" description="HAMP" evidence="8">
    <location>
        <begin position="315"/>
        <end position="367"/>
    </location>
</feature>
<evidence type="ECO:0000256" key="6">
    <source>
        <dbReference type="SAM" id="Phobius"/>
    </source>
</evidence>
<evidence type="ECO:0000256" key="1">
    <source>
        <dbReference type="ARBA" id="ARBA00000085"/>
    </source>
</evidence>
<dbReference type="CDD" id="cd06225">
    <property type="entry name" value="HAMP"/>
    <property type="match status" value="1"/>
</dbReference>
<dbReference type="Pfam" id="PF00672">
    <property type="entry name" value="HAMP"/>
    <property type="match status" value="1"/>
</dbReference>
<sequence length="548" mass="62592">MKVKFFQRLNTRLSLLPLFIVLAIFIAGGIGFYIFGYSHFLRDFHKLHIINLTSDRKIAIDSWFQYYRTDIKDLSRLELLRDNITAILKDKQKQSKGRKTREALVQAQTRIFQLLKEKVSSKKYDALCLISMDGKVISSTQIGIEETDWSDRMFFKEAIGLKSMIVIGFGADAIFDRGIGFITPVFDMHDNMIALLYASVKIDELVEFLKIKNGLYKSEKTDVIDKDGNVVLTGEGIPIRKIRYNIHKDSRDIVQYKDGIFFYMADLEHAPFRLITMVKKVDVARPFNMLLIIYLSIACAIILLMVIQNAYLSKRLITKPVFRLINAFKSVAAGDMNVDAGKNYKGELLELKKAFDDMVEGLREWESNLRENIRTREQSILKSALLDTSHFNNESLTISQEESNICELLREVEDSVRFAIETKEIELVMDCQDIFINNPIHTDRQRLRQLLTILVMNAVNSTEVGTVTLLCSHIVKEDKEYAEITIADTGSGFAPEIAERIFEEFSYYPVSFCLSAAKKLTTVLGGSIDFESIYGKGSVFTVVIPIKL</sequence>
<feature type="transmembrane region" description="Helical" evidence="6">
    <location>
        <begin position="287"/>
        <end position="307"/>
    </location>
</feature>
<dbReference type="EMBL" id="BLAB01000001">
    <property type="protein sequence ID" value="GER94220.1"/>
    <property type="molecule type" value="Genomic_DNA"/>
</dbReference>
<dbReference type="SUPFAM" id="SSF55874">
    <property type="entry name" value="ATPase domain of HSP90 chaperone/DNA topoisomerase II/histidine kinase"/>
    <property type="match status" value="1"/>
</dbReference>
<keyword evidence="6" id="KW-0812">Transmembrane</keyword>
<dbReference type="Gene3D" id="3.30.450.20">
    <property type="entry name" value="PAS domain"/>
    <property type="match status" value="1"/>
</dbReference>
<dbReference type="PROSITE" id="PS50885">
    <property type="entry name" value="HAMP"/>
    <property type="match status" value="1"/>
</dbReference>
<dbReference type="PROSITE" id="PS50109">
    <property type="entry name" value="HIS_KIN"/>
    <property type="match status" value="1"/>
</dbReference>
<evidence type="ECO:0000259" key="7">
    <source>
        <dbReference type="PROSITE" id="PS50109"/>
    </source>
</evidence>
<dbReference type="InterPro" id="IPR003660">
    <property type="entry name" value="HAMP_dom"/>
</dbReference>
<dbReference type="GO" id="GO:0009927">
    <property type="term" value="F:histidine phosphotransfer kinase activity"/>
    <property type="evidence" value="ECO:0007669"/>
    <property type="project" value="TreeGrafter"/>
</dbReference>
<evidence type="ECO:0000259" key="8">
    <source>
        <dbReference type="PROSITE" id="PS50885"/>
    </source>
</evidence>
<protein>
    <recommendedName>
        <fullName evidence="2">histidine kinase</fullName>
        <ecNumber evidence="2">2.7.13.3</ecNumber>
    </recommendedName>
</protein>